<comment type="caution">
    <text evidence="1">The sequence shown here is derived from an EMBL/GenBank/DDBJ whole genome shotgun (WGS) entry which is preliminary data.</text>
</comment>
<name>A0ABR3EI32_9AGAR</name>
<evidence type="ECO:0000313" key="1">
    <source>
        <dbReference type="EMBL" id="KAL0562533.1"/>
    </source>
</evidence>
<sequence>MAAGESKEPYNAPESGEQQRAIGSRLGAFVWNDKDAMLLFRAGVPVFYLRHYNEFDRQKILSVSSFSSPHVTTSVASPSFPVLYTGQAGSDPKFAAIRAASISCFNTPSPFENLHLPGVYQSSYSLGT</sequence>
<proteinExistence type="predicted"/>
<organism evidence="1 2">
    <name type="scientific">Marasmius crinis-equi</name>
    <dbReference type="NCBI Taxonomy" id="585013"/>
    <lineage>
        <taxon>Eukaryota</taxon>
        <taxon>Fungi</taxon>
        <taxon>Dikarya</taxon>
        <taxon>Basidiomycota</taxon>
        <taxon>Agaricomycotina</taxon>
        <taxon>Agaricomycetes</taxon>
        <taxon>Agaricomycetidae</taxon>
        <taxon>Agaricales</taxon>
        <taxon>Marasmiineae</taxon>
        <taxon>Marasmiaceae</taxon>
        <taxon>Marasmius</taxon>
    </lineage>
</organism>
<protein>
    <submittedName>
        <fullName evidence="1">Uncharacterized protein</fullName>
    </submittedName>
</protein>
<reference evidence="1 2" key="1">
    <citation type="submission" date="2024-02" db="EMBL/GenBank/DDBJ databases">
        <title>A draft genome for the cacao thread blight pathogen Marasmius crinis-equi.</title>
        <authorList>
            <person name="Cohen S.P."/>
            <person name="Baruah I.K."/>
            <person name="Amoako-Attah I."/>
            <person name="Bukari Y."/>
            <person name="Meinhardt L.W."/>
            <person name="Bailey B.A."/>
        </authorList>
    </citation>
    <scope>NUCLEOTIDE SEQUENCE [LARGE SCALE GENOMIC DNA]</scope>
    <source>
        <strain evidence="1 2">GH-76</strain>
    </source>
</reference>
<dbReference type="EMBL" id="JBAHYK010005329">
    <property type="protein sequence ID" value="KAL0562533.1"/>
    <property type="molecule type" value="Genomic_DNA"/>
</dbReference>
<evidence type="ECO:0000313" key="2">
    <source>
        <dbReference type="Proteomes" id="UP001465976"/>
    </source>
</evidence>
<feature type="non-terminal residue" evidence="1">
    <location>
        <position position="128"/>
    </location>
</feature>
<accession>A0ABR3EI32</accession>
<dbReference type="Proteomes" id="UP001465976">
    <property type="component" value="Unassembled WGS sequence"/>
</dbReference>
<keyword evidence="2" id="KW-1185">Reference proteome</keyword>
<gene>
    <name evidence="1" type="ORF">V5O48_019554</name>
</gene>